<accession>A0A067EEP3</accession>
<name>A0A067EEP3_CITSI</name>
<evidence type="ECO:0000313" key="1">
    <source>
        <dbReference type="EMBL" id="KDO49391.1"/>
    </source>
</evidence>
<reference evidence="1 2" key="1">
    <citation type="submission" date="2014-04" db="EMBL/GenBank/DDBJ databases">
        <authorList>
            <consortium name="International Citrus Genome Consortium"/>
            <person name="Gmitter F."/>
            <person name="Chen C."/>
            <person name="Farmerie W."/>
            <person name="Harkins T."/>
            <person name="Desany B."/>
            <person name="Mohiuddin M."/>
            <person name="Kodira C."/>
            <person name="Borodovsky M."/>
            <person name="Lomsadze A."/>
            <person name="Burns P."/>
            <person name="Jenkins J."/>
            <person name="Prochnik S."/>
            <person name="Shu S."/>
            <person name="Chapman J."/>
            <person name="Pitluck S."/>
            <person name="Schmutz J."/>
            <person name="Rokhsar D."/>
        </authorList>
    </citation>
    <scope>NUCLEOTIDE SEQUENCE</scope>
</reference>
<gene>
    <name evidence="1" type="ORF">CISIN_1g035450mg</name>
</gene>
<organism evidence="1 2">
    <name type="scientific">Citrus sinensis</name>
    <name type="common">Sweet orange</name>
    <name type="synonym">Citrus aurantium var. sinensis</name>
    <dbReference type="NCBI Taxonomy" id="2711"/>
    <lineage>
        <taxon>Eukaryota</taxon>
        <taxon>Viridiplantae</taxon>
        <taxon>Streptophyta</taxon>
        <taxon>Embryophyta</taxon>
        <taxon>Tracheophyta</taxon>
        <taxon>Spermatophyta</taxon>
        <taxon>Magnoliopsida</taxon>
        <taxon>eudicotyledons</taxon>
        <taxon>Gunneridae</taxon>
        <taxon>Pentapetalae</taxon>
        <taxon>rosids</taxon>
        <taxon>malvids</taxon>
        <taxon>Sapindales</taxon>
        <taxon>Rutaceae</taxon>
        <taxon>Aurantioideae</taxon>
        <taxon>Citrus</taxon>
    </lineage>
</organism>
<dbReference type="EMBL" id="KK785111">
    <property type="protein sequence ID" value="KDO49391.1"/>
    <property type="molecule type" value="Genomic_DNA"/>
</dbReference>
<protein>
    <submittedName>
        <fullName evidence="1">Uncharacterized protein</fullName>
    </submittedName>
</protein>
<keyword evidence="2" id="KW-1185">Reference proteome</keyword>
<dbReference type="AlphaFoldDB" id="A0A067EEP3"/>
<evidence type="ECO:0000313" key="2">
    <source>
        <dbReference type="Proteomes" id="UP000027120"/>
    </source>
</evidence>
<sequence>MDITVVGHQSAECISHIISLTVPRDACKSSLEGSLFSSLSQPIFIKMVP</sequence>
<dbReference type="Proteomes" id="UP000027120">
    <property type="component" value="Unassembled WGS sequence"/>
</dbReference>
<proteinExistence type="predicted"/>